<sequence>GNPLSNRRLPPS</sequence>
<proteinExistence type="predicted"/>
<evidence type="ECO:0000313" key="1">
    <source>
        <dbReference type="EMBL" id="RQX67976.1"/>
    </source>
</evidence>
<comment type="caution">
    <text evidence="1">The sequence shown here is derived from an EMBL/GenBank/DDBJ whole genome shotgun (WGS) entry which is preliminary data.</text>
</comment>
<name>A0A3R7YKN5_TOXGO</name>
<gene>
    <name evidence="1" type="ORF">TGCAST_306350B</name>
</gene>
<dbReference type="EMBL" id="AHIV02001918">
    <property type="protein sequence ID" value="RQX67976.1"/>
    <property type="molecule type" value="Genomic_DNA"/>
</dbReference>
<protein>
    <submittedName>
        <fullName evidence="1">Variable surface lipoprotein</fullName>
    </submittedName>
</protein>
<feature type="non-terminal residue" evidence="1">
    <location>
        <position position="1"/>
    </location>
</feature>
<dbReference type="VEuPathDB" id="ToxoDB:TGCAST_306350B"/>
<reference evidence="1 2" key="1">
    <citation type="submission" date="2017-10" db="EMBL/GenBank/DDBJ databases">
        <authorList>
            <person name="Sibley D."/>
            <person name="Venepally P."/>
            <person name="Karamycheva S."/>
            <person name="Hadjithomas M."/>
            <person name="Khan A."/>
            <person name="Brunk B."/>
            <person name="Roos D."/>
            <person name="Caler E."/>
            <person name="Lorenzi H."/>
        </authorList>
    </citation>
    <scope>NUCLEOTIDE SEQUENCE [LARGE SCALE GENOMIC DNA]</scope>
    <source>
        <strain evidence="1 2">CAST</strain>
    </source>
</reference>
<keyword evidence="1" id="KW-0449">Lipoprotein</keyword>
<feature type="non-terminal residue" evidence="1">
    <location>
        <position position="12"/>
    </location>
</feature>
<accession>A0A3R7YKN5</accession>
<dbReference type="Proteomes" id="UP000284452">
    <property type="component" value="Unassembled WGS sequence"/>
</dbReference>
<organism evidence="1 2">
    <name type="scientific">Toxoplasma gondii CAST</name>
    <dbReference type="NCBI Taxonomy" id="943122"/>
    <lineage>
        <taxon>Eukaryota</taxon>
        <taxon>Sar</taxon>
        <taxon>Alveolata</taxon>
        <taxon>Apicomplexa</taxon>
        <taxon>Conoidasida</taxon>
        <taxon>Coccidia</taxon>
        <taxon>Eucoccidiorida</taxon>
        <taxon>Eimeriorina</taxon>
        <taxon>Sarcocystidae</taxon>
        <taxon>Toxoplasma</taxon>
    </lineage>
</organism>
<evidence type="ECO:0000313" key="2">
    <source>
        <dbReference type="Proteomes" id="UP000284452"/>
    </source>
</evidence>